<dbReference type="OrthoDB" id="418245at2759"/>
<sequence length="178" mass="20921">MKTKFPVLLVALLSNHFTNGLEVVCPSEWTQWKGGCYRFFNQPRCSWKDAEEFCNKHQLSCDICPGETAHLVTIVSKEENDFLFNWWKSLRDPLPTDTRQTFWIDGNDEQSEGKFVLINGKPLEYSNWIRQQPNNWRNNQDCIAMTKSPIHDSDIGKWNDDKCSLESAFMCEFRCFQH</sequence>
<comment type="caution">
    <text evidence="3">The sequence shown here is derived from an EMBL/GenBank/DDBJ whole genome shotgun (WGS) entry which is preliminary data.</text>
</comment>
<proteinExistence type="predicted"/>
<reference evidence="3" key="1">
    <citation type="submission" date="2021-10" db="EMBL/GenBank/DDBJ databases">
        <title>Tropical sea cucumber genome reveals ecological adaptation and Cuvierian tubules defense mechanism.</title>
        <authorList>
            <person name="Chen T."/>
        </authorList>
    </citation>
    <scope>NUCLEOTIDE SEQUENCE</scope>
    <source>
        <strain evidence="3">Nanhai2018</strain>
        <tissue evidence="3">Muscle</tissue>
    </source>
</reference>
<feature type="domain" description="C-type lectin" evidence="2">
    <location>
        <begin position="32"/>
        <end position="172"/>
    </location>
</feature>
<dbReference type="Gene3D" id="3.10.100.10">
    <property type="entry name" value="Mannose-Binding Protein A, subunit A"/>
    <property type="match status" value="1"/>
</dbReference>
<dbReference type="PANTHER" id="PTHR22803">
    <property type="entry name" value="MANNOSE, PHOSPHOLIPASE, LECTIN RECEPTOR RELATED"/>
    <property type="match status" value="1"/>
</dbReference>
<dbReference type="InterPro" id="IPR050111">
    <property type="entry name" value="C-type_lectin/snaclec_domain"/>
</dbReference>
<feature type="signal peptide" evidence="1">
    <location>
        <begin position="1"/>
        <end position="20"/>
    </location>
</feature>
<dbReference type="SUPFAM" id="SSF56436">
    <property type="entry name" value="C-type lectin-like"/>
    <property type="match status" value="1"/>
</dbReference>
<dbReference type="InterPro" id="IPR016186">
    <property type="entry name" value="C-type_lectin-like/link_sf"/>
</dbReference>
<dbReference type="EMBL" id="JAIZAY010000014">
    <property type="protein sequence ID" value="KAJ8029018.1"/>
    <property type="molecule type" value="Genomic_DNA"/>
</dbReference>
<dbReference type="Pfam" id="PF00059">
    <property type="entry name" value="Lectin_C"/>
    <property type="match status" value="1"/>
</dbReference>
<name>A0A9Q1BLX6_HOLLE</name>
<accession>A0A9Q1BLX6</accession>
<protein>
    <submittedName>
        <fullName evidence="3">Alpha-N-acetylgalactosamine-specific lectin</fullName>
    </submittedName>
</protein>
<dbReference type="InterPro" id="IPR016187">
    <property type="entry name" value="CTDL_fold"/>
</dbReference>
<feature type="chain" id="PRO_5040205880" evidence="1">
    <location>
        <begin position="21"/>
        <end position="178"/>
    </location>
</feature>
<keyword evidence="1" id="KW-0732">Signal</keyword>
<gene>
    <name evidence="3" type="ORF">HOLleu_28297</name>
</gene>
<evidence type="ECO:0000313" key="4">
    <source>
        <dbReference type="Proteomes" id="UP001152320"/>
    </source>
</evidence>
<keyword evidence="4" id="KW-1185">Reference proteome</keyword>
<dbReference type="InterPro" id="IPR001304">
    <property type="entry name" value="C-type_lectin-like"/>
</dbReference>
<dbReference type="PROSITE" id="PS50041">
    <property type="entry name" value="C_TYPE_LECTIN_2"/>
    <property type="match status" value="1"/>
</dbReference>
<evidence type="ECO:0000313" key="3">
    <source>
        <dbReference type="EMBL" id="KAJ8029018.1"/>
    </source>
</evidence>
<organism evidence="3 4">
    <name type="scientific">Holothuria leucospilota</name>
    <name type="common">Black long sea cucumber</name>
    <name type="synonym">Mertensiothuria leucospilota</name>
    <dbReference type="NCBI Taxonomy" id="206669"/>
    <lineage>
        <taxon>Eukaryota</taxon>
        <taxon>Metazoa</taxon>
        <taxon>Echinodermata</taxon>
        <taxon>Eleutherozoa</taxon>
        <taxon>Echinozoa</taxon>
        <taxon>Holothuroidea</taxon>
        <taxon>Aspidochirotacea</taxon>
        <taxon>Aspidochirotida</taxon>
        <taxon>Holothuriidae</taxon>
        <taxon>Holothuria</taxon>
    </lineage>
</organism>
<evidence type="ECO:0000259" key="2">
    <source>
        <dbReference type="PROSITE" id="PS50041"/>
    </source>
</evidence>
<dbReference type="SMART" id="SM00034">
    <property type="entry name" value="CLECT"/>
    <property type="match status" value="1"/>
</dbReference>
<evidence type="ECO:0000256" key="1">
    <source>
        <dbReference type="SAM" id="SignalP"/>
    </source>
</evidence>
<dbReference type="Proteomes" id="UP001152320">
    <property type="component" value="Chromosome 14"/>
</dbReference>
<dbReference type="AlphaFoldDB" id="A0A9Q1BLX6"/>